<reference evidence="5" key="1">
    <citation type="journal article" date="2019" name="Int. J. Syst. Evol. Microbiol.">
        <title>The Global Catalogue of Microorganisms (GCM) 10K type strain sequencing project: providing services to taxonomists for standard genome sequencing and annotation.</title>
        <authorList>
            <consortium name="The Broad Institute Genomics Platform"/>
            <consortium name="The Broad Institute Genome Sequencing Center for Infectious Disease"/>
            <person name="Wu L."/>
            <person name="Ma J."/>
        </authorList>
    </citation>
    <scope>NUCLEOTIDE SEQUENCE [LARGE SCALE GENOMIC DNA]</scope>
    <source>
        <strain evidence="5">JCM 18126</strain>
    </source>
</reference>
<sequence>MIPITRPTLPPLEEYAALLERIWDSRMLSNFGPFARQLEDQTRDYLGVGHAAVVVSGDIGLMIALSSLQLPTGSPCFLPSFTFNSTVNAVLWNGLTPVFVDVDADTFTMSAEDLALACDREPRPGVVLATHVFGNPCDHDGLRAVADRHGHRLAYDAAHGYGSLRDGVHVGALGDVEVFSLSGTKLVTSAEGGLVTTSDPVVAERIGYLRAYGFQGDYSSRYVGINGKMSELHAALGLLALAEVEVAVADRLALLRAYRERLGAAVGFQRVRSRDRSTHKDIALRLGSDRAAVEAALTAVGVQTKRYFRPLHDMPAYRRWSTRPLPATDEVYEHVLCVPAFSGLDEAGLSLICDTVLRTLQRAGAARVCPGAA</sequence>
<name>A0ABP9HAC3_9ACTN</name>
<keyword evidence="1 3" id="KW-0663">Pyridoxal phosphate</keyword>
<comment type="caution">
    <text evidence="4">The sequence shown here is derived from an EMBL/GenBank/DDBJ whole genome shotgun (WGS) entry which is preliminary data.</text>
</comment>
<keyword evidence="4" id="KW-0808">Transferase</keyword>
<dbReference type="Gene3D" id="3.40.640.10">
    <property type="entry name" value="Type I PLP-dependent aspartate aminotransferase-like (Major domain)"/>
    <property type="match status" value="1"/>
</dbReference>
<dbReference type="EMBL" id="BAABIL010000061">
    <property type="protein sequence ID" value="GAA4965531.1"/>
    <property type="molecule type" value="Genomic_DNA"/>
</dbReference>
<keyword evidence="4" id="KW-0032">Aminotransferase</keyword>
<protein>
    <submittedName>
        <fullName evidence="4">dTDP-4-amino-4,6-dideoxy-D-glucose aminotransferase VioA</fullName>
    </submittedName>
</protein>
<dbReference type="InterPro" id="IPR015421">
    <property type="entry name" value="PyrdxlP-dep_Trfase_major"/>
</dbReference>
<dbReference type="GO" id="GO:0008483">
    <property type="term" value="F:transaminase activity"/>
    <property type="evidence" value="ECO:0007669"/>
    <property type="project" value="UniProtKB-KW"/>
</dbReference>
<comment type="similarity">
    <text evidence="2 3">Belongs to the DegT/DnrJ/EryC1 family.</text>
</comment>
<dbReference type="PANTHER" id="PTHR30244:SF9">
    <property type="entry name" value="PROTEIN RV3402C"/>
    <property type="match status" value="1"/>
</dbReference>
<evidence type="ECO:0000256" key="2">
    <source>
        <dbReference type="ARBA" id="ARBA00037999"/>
    </source>
</evidence>
<gene>
    <name evidence="4" type="primary">vioA</name>
    <name evidence="4" type="ORF">GCM10023225_05790</name>
</gene>
<organism evidence="4 5">
    <name type="scientific">Kineococcus glutinatus</name>
    <dbReference type="NCBI Taxonomy" id="1070872"/>
    <lineage>
        <taxon>Bacteria</taxon>
        <taxon>Bacillati</taxon>
        <taxon>Actinomycetota</taxon>
        <taxon>Actinomycetes</taxon>
        <taxon>Kineosporiales</taxon>
        <taxon>Kineosporiaceae</taxon>
        <taxon>Kineococcus</taxon>
    </lineage>
</organism>
<dbReference type="RefSeq" id="WP_345710826.1">
    <property type="nucleotide sequence ID" value="NZ_BAABIL010000061.1"/>
</dbReference>
<dbReference type="InterPro" id="IPR000653">
    <property type="entry name" value="DegT/StrS_aminotransferase"/>
</dbReference>
<evidence type="ECO:0000256" key="3">
    <source>
        <dbReference type="RuleBase" id="RU004508"/>
    </source>
</evidence>
<dbReference type="PANTHER" id="PTHR30244">
    <property type="entry name" value="TRANSAMINASE"/>
    <property type="match status" value="1"/>
</dbReference>
<dbReference type="SUPFAM" id="SSF53383">
    <property type="entry name" value="PLP-dependent transferases"/>
    <property type="match status" value="1"/>
</dbReference>
<keyword evidence="5" id="KW-1185">Reference proteome</keyword>
<evidence type="ECO:0000313" key="5">
    <source>
        <dbReference type="Proteomes" id="UP001501195"/>
    </source>
</evidence>
<dbReference type="Proteomes" id="UP001501195">
    <property type="component" value="Unassembled WGS sequence"/>
</dbReference>
<dbReference type="PIRSF" id="PIRSF000390">
    <property type="entry name" value="PLP_StrS"/>
    <property type="match status" value="1"/>
</dbReference>
<evidence type="ECO:0000256" key="1">
    <source>
        <dbReference type="ARBA" id="ARBA00022898"/>
    </source>
</evidence>
<evidence type="ECO:0000313" key="4">
    <source>
        <dbReference type="EMBL" id="GAA4965531.1"/>
    </source>
</evidence>
<dbReference type="InterPro" id="IPR015424">
    <property type="entry name" value="PyrdxlP-dep_Trfase"/>
</dbReference>
<proteinExistence type="inferred from homology"/>
<dbReference type="Pfam" id="PF01041">
    <property type="entry name" value="DegT_DnrJ_EryC1"/>
    <property type="match status" value="1"/>
</dbReference>
<accession>A0ABP9HAC3</accession>